<dbReference type="SUPFAM" id="SSF53098">
    <property type="entry name" value="Ribonuclease H-like"/>
    <property type="match status" value="1"/>
</dbReference>
<feature type="coiled-coil region" evidence="16">
    <location>
        <begin position="242"/>
        <end position="276"/>
    </location>
</feature>
<evidence type="ECO:0000256" key="1">
    <source>
        <dbReference type="ARBA" id="ARBA00002180"/>
    </source>
</evidence>
<dbReference type="InterPro" id="IPR001878">
    <property type="entry name" value="Znf_CCHC"/>
</dbReference>
<evidence type="ECO:0000256" key="6">
    <source>
        <dbReference type="ARBA" id="ARBA00022759"/>
    </source>
</evidence>
<comment type="caution">
    <text evidence="19">The sequence shown here is derived from an EMBL/GenBank/DDBJ whole genome shotgun (WGS) entry which is preliminary data.</text>
</comment>
<evidence type="ECO:0000256" key="13">
    <source>
        <dbReference type="ARBA" id="ARBA00023172"/>
    </source>
</evidence>
<sequence>MDFVSSSNNNTSSSNEAVTAAHGITTASTQVNTAYSTNIDNLSDAVICSFFASQPNSPQLAHEDLQQIHPDDIEEMELRWQMAMLTMRARRFLKNTGRKLTVNGNETIGFDKSKVECYNCHKRGHFSRKCRAPRNQDNRKEVSRRSVPVETSTSIALMSCDGLGGYDWSDQVSNDSNCSKSCMETVKLLKSQNDQLLRDLEKSSLMVLGYKNGLESVEEKHKFYKKNESVYVEKINGLKWDIQVGEITISELRKKLEKLQKEKDSIQFNVDKFENASKSLDKLIENQIVDNCKKGLSYNAVLHPYTGNFMPPKPDLSFIGLDEFVNEPVVKNKKSDEEVSMIVRKFDGAPGNPQMDLQDKGVIDSGCSRHMTGNISYLTDYKEIDGGYVAFGGNPKGGKITGKGTIKTGNLDFENVYFLIDESQVLLRVTRKNNIYSVDLKNIIPKRGLTCLFAKATSDESKLWHRRLGHLNFKTMNKLVKGNLARGLPSKLFENDETCVACQKGKQHRASSTKDETSGILKSFITGIENLVDHKVKLELLERRNNTLIEASRTMLADFKLPTTFLAEAVNTACYVQNRVLVVKPHNKTPYERFHGRTPTLSFMRPFGCHVTILNTIDHLEKFDGKADEGFFVRYALNSKAFRVFNSRTRIVEENLHIRFCESTPNIVGSGPDWLFDIDALTRTMNYEPIVAGTQSNDFAGTKASDNADPKSSHDDVSKPSSDDGKKVDEDPRKDSEYKDQEKEDNVNSINNVNAASTNEVNVVGAKTSIELPDDPNMHALEDYSIFDFTRNDEDDGVVADKKNLDTTIQINSIPTTRIHKDHSLDQVIRDLQSATQTRNMSKNLKEHGKNPKRKSAIGTKWVFKNKKDERGIVIRNKARLVAQGYTQEEGIDYDEVFSPVARIEEIRLFLAYASFKDFVVYQMDVKSAFLYGKIEEEVYVCQPPGFEDQTFLIECTRLKKHCMDYIKLIELGSTKKELCNPFKKLMHEKFQMSSMGELTFFLGLQVQQKKDGIFISQDKYIGEILKKFRFTEVKTASTPMETQNPLLKDWFIDYPKDSPFDLVAYTNSDYAGASLDKKSTTGGINLLLLLKVNAARHKLTTAVEKQFWSTVKVKTVNGEVQLQALVDGKKIIITELIVRRDL</sequence>
<dbReference type="PROSITE" id="PS50158">
    <property type="entry name" value="ZF_CCHC"/>
    <property type="match status" value="1"/>
</dbReference>
<evidence type="ECO:0000256" key="14">
    <source>
        <dbReference type="ARBA" id="ARBA00023268"/>
    </source>
</evidence>
<evidence type="ECO:0000256" key="3">
    <source>
        <dbReference type="ARBA" id="ARBA00022722"/>
    </source>
</evidence>
<keyword evidence="2" id="KW-0645">Protease</keyword>
<keyword evidence="12" id="KW-0239">DNA-directed DNA polymerase</keyword>
<evidence type="ECO:0000256" key="9">
    <source>
        <dbReference type="ARBA" id="ARBA00022842"/>
    </source>
</evidence>
<accession>A0ABQ5CP91</accession>
<evidence type="ECO:0000256" key="17">
    <source>
        <dbReference type="SAM" id="MobiDB-lite"/>
    </source>
</evidence>
<keyword evidence="5" id="KW-0547">Nucleotide-binding</keyword>
<keyword evidence="10" id="KW-0229">DNA integration</keyword>
<keyword evidence="11" id="KW-0695">RNA-directed DNA polymerase</keyword>
<evidence type="ECO:0000256" key="16">
    <source>
        <dbReference type="SAM" id="Coils"/>
    </source>
</evidence>
<comment type="function">
    <text evidence="1">The aspartyl protease (PR) mediates the proteolytic cleavages of the Gag and Gag-Pol polyproteins after assembly of the VLP.</text>
</comment>
<feature type="region of interest" description="Disordered" evidence="17">
    <location>
        <begin position="696"/>
        <end position="754"/>
    </location>
</feature>
<evidence type="ECO:0000256" key="8">
    <source>
        <dbReference type="ARBA" id="ARBA00022840"/>
    </source>
</evidence>
<organism evidence="19 20">
    <name type="scientific">Tanacetum coccineum</name>
    <dbReference type="NCBI Taxonomy" id="301880"/>
    <lineage>
        <taxon>Eukaryota</taxon>
        <taxon>Viridiplantae</taxon>
        <taxon>Streptophyta</taxon>
        <taxon>Embryophyta</taxon>
        <taxon>Tracheophyta</taxon>
        <taxon>Spermatophyta</taxon>
        <taxon>Magnoliopsida</taxon>
        <taxon>eudicotyledons</taxon>
        <taxon>Gunneridae</taxon>
        <taxon>Pentapetalae</taxon>
        <taxon>asterids</taxon>
        <taxon>campanulids</taxon>
        <taxon>Asterales</taxon>
        <taxon>Asteraceae</taxon>
        <taxon>Asteroideae</taxon>
        <taxon>Anthemideae</taxon>
        <taxon>Anthemidinae</taxon>
        <taxon>Tanacetum</taxon>
    </lineage>
</organism>
<keyword evidence="12" id="KW-0808">Transferase</keyword>
<protein>
    <submittedName>
        <fullName evidence="19">Ribonuclease H-like domain-containing protein</fullName>
    </submittedName>
</protein>
<evidence type="ECO:0000256" key="12">
    <source>
        <dbReference type="ARBA" id="ARBA00022932"/>
    </source>
</evidence>
<keyword evidence="7" id="KW-0378">Hydrolase</keyword>
<keyword evidence="15" id="KW-0862">Zinc</keyword>
<dbReference type="PANTHER" id="PTHR42648:SF11">
    <property type="entry name" value="TRANSPOSON TY4-P GAG-POL POLYPROTEIN"/>
    <property type="match status" value="1"/>
</dbReference>
<keyword evidence="16" id="KW-0175">Coiled coil</keyword>
<keyword evidence="3" id="KW-0540">Nuclease</keyword>
<dbReference type="InterPro" id="IPR036875">
    <property type="entry name" value="Znf_CCHC_sf"/>
</dbReference>
<evidence type="ECO:0000256" key="15">
    <source>
        <dbReference type="PROSITE-ProRule" id="PRU00047"/>
    </source>
</evidence>
<proteinExistence type="predicted"/>
<evidence type="ECO:0000256" key="7">
    <source>
        <dbReference type="ARBA" id="ARBA00022801"/>
    </source>
</evidence>
<dbReference type="InterPro" id="IPR012337">
    <property type="entry name" value="RNaseH-like_sf"/>
</dbReference>
<keyword evidence="8" id="KW-0067">ATP-binding</keyword>
<evidence type="ECO:0000313" key="20">
    <source>
        <dbReference type="Proteomes" id="UP001151760"/>
    </source>
</evidence>
<evidence type="ECO:0000256" key="4">
    <source>
        <dbReference type="ARBA" id="ARBA00022723"/>
    </source>
</evidence>
<dbReference type="Gene3D" id="4.10.60.10">
    <property type="entry name" value="Zinc finger, CCHC-type"/>
    <property type="match status" value="1"/>
</dbReference>
<evidence type="ECO:0000256" key="2">
    <source>
        <dbReference type="ARBA" id="ARBA00022670"/>
    </source>
</evidence>
<keyword evidence="14" id="KW-0511">Multifunctional enzyme</keyword>
<keyword evidence="15" id="KW-0863">Zinc-finger</keyword>
<dbReference type="InterPro" id="IPR057670">
    <property type="entry name" value="SH3_retrovirus"/>
</dbReference>
<dbReference type="Pfam" id="PF13976">
    <property type="entry name" value="gag_pre-integrs"/>
    <property type="match status" value="1"/>
</dbReference>
<dbReference type="Proteomes" id="UP001151760">
    <property type="component" value="Unassembled WGS sequence"/>
</dbReference>
<reference evidence="19" key="1">
    <citation type="journal article" date="2022" name="Int. J. Mol. Sci.">
        <title>Draft Genome of Tanacetum Coccineum: Genomic Comparison of Closely Related Tanacetum-Family Plants.</title>
        <authorList>
            <person name="Yamashiro T."/>
            <person name="Shiraishi A."/>
            <person name="Nakayama K."/>
            <person name="Satake H."/>
        </authorList>
    </citation>
    <scope>NUCLEOTIDE SEQUENCE</scope>
</reference>
<dbReference type="EMBL" id="BQNB010014314">
    <property type="protein sequence ID" value="GJT26699.1"/>
    <property type="molecule type" value="Genomic_DNA"/>
</dbReference>
<feature type="domain" description="CCHC-type" evidence="18">
    <location>
        <begin position="117"/>
        <end position="131"/>
    </location>
</feature>
<dbReference type="SMART" id="SM00343">
    <property type="entry name" value="ZnF_C2HC"/>
    <property type="match status" value="1"/>
</dbReference>
<dbReference type="InterPro" id="IPR013103">
    <property type="entry name" value="RVT_2"/>
</dbReference>
<keyword evidence="6" id="KW-0255">Endonuclease</keyword>
<evidence type="ECO:0000256" key="10">
    <source>
        <dbReference type="ARBA" id="ARBA00022908"/>
    </source>
</evidence>
<keyword evidence="4" id="KW-0479">Metal-binding</keyword>
<keyword evidence="12" id="KW-0548">Nucleotidyltransferase</keyword>
<keyword evidence="20" id="KW-1185">Reference proteome</keyword>
<evidence type="ECO:0000313" key="19">
    <source>
        <dbReference type="EMBL" id="GJT26699.1"/>
    </source>
</evidence>
<reference evidence="19" key="2">
    <citation type="submission" date="2022-01" db="EMBL/GenBank/DDBJ databases">
        <authorList>
            <person name="Yamashiro T."/>
            <person name="Shiraishi A."/>
            <person name="Satake H."/>
            <person name="Nakayama K."/>
        </authorList>
    </citation>
    <scope>NUCLEOTIDE SEQUENCE</scope>
</reference>
<keyword evidence="9" id="KW-0460">Magnesium</keyword>
<name>A0ABQ5CP91_9ASTR</name>
<dbReference type="SUPFAM" id="SSF57756">
    <property type="entry name" value="Retrovirus zinc finger-like domains"/>
    <property type="match status" value="1"/>
</dbReference>
<dbReference type="Pfam" id="PF22936">
    <property type="entry name" value="Pol_BBD"/>
    <property type="match status" value="1"/>
</dbReference>
<gene>
    <name evidence="19" type="ORF">Tco_0906974</name>
</gene>
<evidence type="ECO:0000259" key="18">
    <source>
        <dbReference type="PROSITE" id="PS50158"/>
    </source>
</evidence>
<evidence type="ECO:0000256" key="11">
    <source>
        <dbReference type="ARBA" id="ARBA00022918"/>
    </source>
</evidence>
<evidence type="ECO:0000256" key="5">
    <source>
        <dbReference type="ARBA" id="ARBA00022741"/>
    </source>
</evidence>
<feature type="compositionally biased region" description="Basic and acidic residues" evidence="17">
    <location>
        <begin position="706"/>
        <end position="746"/>
    </location>
</feature>
<dbReference type="PANTHER" id="PTHR42648">
    <property type="entry name" value="TRANSPOSASE, PUTATIVE-RELATED"/>
    <property type="match status" value="1"/>
</dbReference>
<dbReference type="Pfam" id="PF07727">
    <property type="entry name" value="RVT_2"/>
    <property type="match status" value="2"/>
</dbReference>
<dbReference type="InterPro" id="IPR039537">
    <property type="entry name" value="Retrotran_Ty1/copia-like"/>
</dbReference>
<dbReference type="Pfam" id="PF25597">
    <property type="entry name" value="SH3_retrovirus"/>
    <property type="match status" value="1"/>
</dbReference>
<dbReference type="InterPro" id="IPR025724">
    <property type="entry name" value="GAG-pre-integrase_dom"/>
</dbReference>
<keyword evidence="13" id="KW-0233">DNA recombination</keyword>
<dbReference type="InterPro" id="IPR054722">
    <property type="entry name" value="PolX-like_BBD"/>
</dbReference>